<comment type="caution">
    <text evidence="3">The sequence shown here is derived from an EMBL/GenBank/DDBJ whole genome shotgun (WGS) entry which is preliminary data.</text>
</comment>
<dbReference type="InterPro" id="IPR011990">
    <property type="entry name" value="TPR-like_helical_dom_sf"/>
</dbReference>
<dbReference type="AlphaFoldDB" id="A0A8H4R5A4"/>
<keyword evidence="1" id="KW-0802">TPR repeat</keyword>
<dbReference type="Gene3D" id="1.25.40.10">
    <property type="entry name" value="Tetratricopeptide repeat domain"/>
    <property type="match status" value="1"/>
</dbReference>
<evidence type="ECO:0000313" key="4">
    <source>
        <dbReference type="Proteomes" id="UP000566819"/>
    </source>
</evidence>
<protein>
    <submittedName>
        <fullName evidence="3">Uncharacterized protein</fullName>
    </submittedName>
</protein>
<evidence type="ECO:0000313" key="3">
    <source>
        <dbReference type="EMBL" id="KAF4622668.1"/>
    </source>
</evidence>
<dbReference type="InterPro" id="IPR019734">
    <property type="entry name" value="TPR_rpt"/>
</dbReference>
<evidence type="ECO:0000256" key="2">
    <source>
        <dbReference type="SAM" id="MobiDB-lite"/>
    </source>
</evidence>
<dbReference type="Pfam" id="PF13181">
    <property type="entry name" value="TPR_8"/>
    <property type="match status" value="1"/>
</dbReference>
<dbReference type="PANTHER" id="PTHR42345:SF2">
    <property type="entry name" value="HELICASE-LIKE PROTEIN"/>
    <property type="match status" value="1"/>
</dbReference>
<name>A0A8H4R5A4_9HELO</name>
<sequence length="917" mass="101111">MSEIFEKPEDASITSSKEESEAFKESRVFAASGDRLVEQGSYNTAIVMYDEALQLIPDDTTILLSRSLAYLLSEPPAIDLAQKDVERCLDVEPENWQAWQLKGDLLIRNNNFHEAEPAFLKAITYSKGMDKVRAQRSLADGRSKANVAVPLPISNTSLHRNASIARRPLPAYEPPTAELTQLTVELDQPSTSLASEVETLTVEPEEMTIRPEDLEPAPSQRLTRRGSRMARQPTVIRSDTESSARSEPAQSLPMRTVEIMELTNTDNIPDEAPPDYSPRVNSQTLDQMSPDELVNRMEALAEGLASKTQGGLALKAFTGPDGIDSVVVLLAGLPPEQMLGAEPFVPVINPAFEAMTVDCIRFPGNTFEDIDAEAFAFYSAKVPGTVLIAGYSQEYREHQLLRQPHVNIFKEGQISLPKVPLKNIMKRLQEIQLAPAGTDLENDSELATKFLGLSALEILRTGFHIGGSRQSKIESICLMFTHTAYEDPTRFVDIPQIPSIAFHFLEQEDQNEQVRDFFYQMLIGIELVVRLRKEPTTTSWHGIVSDHLSNVMAMAAQLIQGVLILSPNADESKYSFFPVKHQKQTEALIQFAETLSWPCLDEARGKIENAFTDLVQNSQSTYAICDWLFGVTKPGKLFRHGLMACLVQSSPSISEVGSASFYNDGLVVKGKSYWPQRNVLGRVFGALQSSKMVCGWVGPVQAPEGDLSGWFTLTARRLDIPAPASPDGSSAAVTDIISSYFSNTQEMAFSLTNLDDYIQSTPPPKPAGSQTVVFKSYKLDQVPAGTNVKEYRATLYFEIDGKEVSYALFTNPIFVNATPCIGDNHAMHKAQQLAFHKNTIRVAELGETLLEKGTLLTIYAIGDQEELLARAWCAERGRHAVVRRDGSAQNCCYSCAAGIACSVSGLGFDVLIWSCVA</sequence>
<organism evidence="3 4">
    <name type="scientific">Cudoniella acicularis</name>
    <dbReference type="NCBI Taxonomy" id="354080"/>
    <lineage>
        <taxon>Eukaryota</taxon>
        <taxon>Fungi</taxon>
        <taxon>Dikarya</taxon>
        <taxon>Ascomycota</taxon>
        <taxon>Pezizomycotina</taxon>
        <taxon>Leotiomycetes</taxon>
        <taxon>Helotiales</taxon>
        <taxon>Tricladiaceae</taxon>
        <taxon>Cudoniella</taxon>
    </lineage>
</organism>
<keyword evidence="4" id="KW-1185">Reference proteome</keyword>
<dbReference type="SMART" id="SM00028">
    <property type="entry name" value="TPR"/>
    <property type="match status" value="2"/>
</dbReference>
<dbReference type="EMBL" id="JAAMPI010001872">
    <property type="protein sequence ID" value="KAF4622668.1"/>
    <property type="molecule type" value="Genomic_DNA"/>
</dbReference>
<feature type="repeat" description="TPR" evidence="1">
    <location>
        <begin position="26"/>
        <end position="59"/>
    </location>
</feature>
<reference evidence="3 4" key="1">
    <citation type="submission" date="2020-03" db="EMBL/GenBank/DDBJ databases">
        <title>Draft Genome Sequence of Cudoniella acicularis.</title>
        <authorList>
            <person name="Buettner E."/>
            <person name="Kellner H."/>
        </authorList>
    </citation>
    <scope>NUCLEOTIDE SEQUENCE [LARGE SCALE GENOMIC DNA]</scope>
    <source>
        <strain evidence="3 4">DSM 108380</strain>
    </source>
</reference>
<dbReference type="PROSITE" id="PS50005">
    <property type="entry name" value="TPR"/>
    <property type="match status" value="1"/>
</dbReference>
<dbReference type="OrthoDB" id="3513119at2759"/>
<dbReference type="PANTHER" id="PTHR42345">
    <property type="entry name" value="TPR_REGION DOMAIN-CONTAINING PROTEIN"/>
    <property type="match status" value="1"/>
</dbReference>
<accession>A0A8H4R5A4</accession>
<dbReference type="SUPFAM" id="SSF48452">
    <property type="entry name" value="TPR-like"/>
    <property type="match status" value="1"/>
</dbReference>
<evidence type="ECO:0000256" key="1">
    <source>
        <dbReference type="PROSITE-ProRule" id="PRU00339"/>
    </source>
</evidence>
<gene>
    <name evidence="3" type="ORF">G7Y89_g14358</name>
</gene>
<dbReference type="Proteomes" id="UP000566819">
    <property type="component" value="Unassembled WGS sequence"/>
</dbReference>
<feature type="region of interest" description="Disordered" evidence="2">
    <location>
        <begin position="217"/>
        <end position="251"/>
    </location>
</feature>
<proteinExistence type="predicted"/>